<evidence type="ECO:0000313" key="3">
    <source>
        <dbReference type="Proteomes" id="UP000030832"/>
    </source>
</evidence>
<dbReference type="PANTHER" id="PTHR42924:SF3">
    <property type="entry name" value="POLYMERASE_HISTIDINOL PHOSPHATASE N-TERMINAL DOMAIN-CONTAINING PROTEIN"/>
    <property type="match status" value="1"/>
</dbReference>
<sequence length="285" mass="32087">MNGQKNSDLHMHSTASDGGYTPGELMKKCKMVDLEIVSLTDHDSVEGIEEAIRVGNDLGLRVIPGIEFSTKYKGKSVHILGYQFDWKDQHLQTILANQKQLRRERLDTIIQRLEAVGLPIQAQDVLKHVDGGSIGRPHVAKALIEAGYVADVAEAFERYLAEGKPCYVEKSQEMTVEEAIGWIHRTGGIAIVAHPDYYGVDGDLINWVRDWGLDGIEVYHRDHNEEAVKRYETLCDEIEEQIGTTLFKTGGSDFHHEDYGRVPEPLGVTRLSNHFAEILLQRNNK</sequence>
<evidence type="ECO:0000313" key="2">
    <source>
        <dbReference type="EMBL" id="KHF40477.1"/>
    </source>
</evidence>
<dbReference type="Pfam" id="PF02811">
    <property type="entry name" value="PHP"/>
    <property type="match status" value="1"/>
</dbReference>
<dbReference type="GO" id="GO:0004534">
    <property type="term" value="F:5'-3' RNA exonuclease activity"/>
    <property type="evidence" value="ECO:0007669"/>
    <property type="project" value="TreeGrafter"/>
</dbReference>
<dbReference type="Gene3D" id="3.20.20.140">
    <property type="entry name" value="Metal-dependent hydrolases"/>
    <property type="match status" value="1"/>
</dbReference>
<dbReference type="STRING" id="333138.LQ50_09425"/>
<dbReference type="PANTHER" id="PTHR42924">
    <property type="entry name" value="EXONUCLEASE"/>
    <property type="match status" value="1"/>
</dbReference>
<dbReference type="InterPro" id="IPR016195">
    <property type="entry name" value="Pol/histidinol_Pase-like"/>
</dbReference>
<accession>A0A0B0IHY3</accession>
<dbReference type="InterPro" id="IPR004013">
    <property type="entry name" value="PHP_dom"/>
</dbReference>
<proteinExistence type="predicted"/>
<dbReference type="InterPro" id="IPR003141">
    <property type="entry name" value="Pol/His_phosphatase_N"/>
</dbReference>
<dbReference type="GO" id="GO:0035312">
    <property type="term" value="F:5'-3' DNA exonuclease activity"/>
    <property type="evidence" value="ECO:0007669"/>
    <property type="project" value="TreeGrafter"/>
</dbReference>
<dbReference type="AlphaFoldDB" id="A0A0B0IHY3"/>
<dbReference type="SMART" id="SM00481">
    <property type="entry name" value="POLIIIAc"/>
    <property type="match status" value="1"/>
</dbReference>
<dbReference type="OrthoDB" id="9804333at2"/>
<organism evidence="2 3">
    <name type="scientific">Halalkalibacter okhensis</name>
    <dbReference type="NCBI Taxonomy" id="333138"/>
    <lineage>
        <taxon>Bacteria</taxon>
        <taxon>Bacillati</taxon>
        <taxon>Bacillota</taxon>
        <taxon>Bacilli</taxon>
        <taxon>Bacillales</taxon>
        <taxon>Bacillaceae</taxon>
        <taxon>Halalkalibacter</taxon>
    </lineage>
</organism>
<protein>
    <recommendedName>
        <fullName evidence="1">Polymerase/histidinol phosphatase N-terminal domain-containing protein</fullName>
    </recommendedName>
</protein>
<dbReference type="RefSeq" id="WP_034628274.1">
    <property type="nucleotide sequence ID" value="NZ_JRJU01000009.1"/>
</dbReference>
<keyword evidence="3" id="KW-1185">Reference proteome</keyword>
<dbReference type="Proteomes" id="UP000030832">
    <property type="component" value="Unassembled WGS sequence"/>
</dbReference>
<gene>
    <name evidence="2" type="ORF">LQ50_09425</name>
</gene>
<dbReference type="EMBL" id="JRJU01000009">
    <property type="protein sequence ID" value="KHF40477.1"/>
    <property type="molecule type" value="Genomic_DNA"/>
</dbReference>
<dbReference type="SUPFAM" id="SSF89550">
    <property type="entry name" value="PHP domain-like"/>
    <property type="match status" value="1"/>
</dbReference>
<reference evidence="2 3" key="1">
    <citation type="submission" date="2014-09" db="EMBL/GenBank/DDBJ databases">
        <title>Genome sequencing and annotation of Bacillus Okhensis strain Kh10-101T.</title>
        <authorList>
            <person name="Prakash J.S."/>
        </authorList>
    </citation>
    <scope>NUCLEOTIDE SEQUENCE [LARGE SCALE GENOMIC DNA]</scope>
    <source>
        <strain evidence="3">Kh10-101T</strain>
    </source>
</reference>
<dbReference type="eggNOG" id="COG0613">
    <property type="taxonomic scope" value="Bacteria"/>
</dbReference>
<name>A0A0B0IHY3_9BACI</name>
<evidence type="ECO:0000259" key="1">
    <source>
        <dbReference type="SMART" id="SM00481"/>
    </source>
</evidence>
<feature type="domain" description="Polymerase/histidinol phosphatase N-terminal" evidence="1">
    <location>
        <begin position="7"/>
        <end position="72"/>
    </location>
</feature>
<dbReference type="InterPro" id="IPR052018">
    <property type="entry name" value="PHP_domain"/>
</dbReference>
<comment type="caution">
    <text evidence="2">The sequence shown here is derived from an EMBL/GenBank/DDBJ whole genome shotgun (WGS) entry which is preliminary data.</text>
</comment>
<dbReference type="CDD" id="cd07438">
    <property type="entry name" value="PHP_HisPPase_AMP"/>
    <property type="match status" value="1"/>
</dbReference>
<dbReference type="Gene3D" id="1.10.150.650">
    <property type="match status" value="1"/>
</dbReference>